<dbReference type="InterPro" id="IPR001012">
    <property type="entry name" value="UBX_dom"/>
</dbReference>
<dbReference type="CDD" id="cd01770">
    <property type="entry name" value="UBX_UBXN2"/>
    <property type="match status" value="1"/>
</dbReference>
<dbReference type="EMBL" id="GG662460">
    <property type="protein sequence ID" value="EWS71947.1"/>
    <property type="molecule type" value="Genomic_DNA"/>
</dbReference>
<dbReference type="STRING" id="312017.W7X3C5"/>
<dbReference type="Proteomes" id="UP000009168">
    <property type="component" value="Unassembled WGS sequence"/>
</dbReference>
<dbReference type="GO" id="GO:0043130">
    <property type="term" value="F:ubiquitin binding"/>
    <property type="evidence" value="ECO:0007669"/>
    <property type="project" value="TreeGrafter"/>
</dbReference>
<protein>
    <submittedName>
        <fullName evidence="4">UBX domain protein</fullName>
    </submittedName>
</protein>
<dbReference type="OrthoDB" id="25887at2759"/>
<evidence type="ECO:0000256" key="1">
    <source>
        <dbReference type="SAM" id="MobiDB-lite"/>
    </source>
</evidence>
<feature type="compositionally biased region" description="Basic and acidic residues" evidence="1">
    <location>
        <begin position="1"/>
        <end position="20"/>
    </location>
</feature>
<dbReference type="GO" id="GO:0005634">
    <property type="term" value="C:nucleus"/>
    <property type="evidence" value="ECO:0007669"/>
    <property type="project" value="TreeGrafter"/>
</dbReference>
<dbReference type="InterPro" id="IPR029071">
    <property type="entry name" value="Ubiquitin-like_domsf"/>
</dbReference>
<feature type="compositionally biased region" description="Basic and acidic residues" evidence="1">
    <location>
        <begin position="45"/>
        <end position="62"/>
    </location>
</feature>
<dbReference type="GO" id="GO:0061025">
    <property type="term" value="P:membrane fusion"/>
    <property type="evidence" value="ECO:0007669"/>
    <property type="project" value="TreeGrafter"/>
</dbReference>
<gene>
    <name evidence="4" type="ORF">TTHERM_000703409</name>
</gene>
<proteinExistence type="predicted"/>
<dbReference type="KEGG" id="tet:TTHERM_000703409"/>
<evidence type="ECO:0000313" key="5">
    <source>
        <dbReference type="Proteomes" id="UP000009168"/>
    </source>
</evidence>
<dbReference type="GO" id="GO:0043161">
    <property type="term" value="P:proteasome-mediated ubiquitin-dependent protein catabolic process"/>
    <property type="evidence" value="ECO:0007669"/>
    <property type="project" value="TreeGrafter"/>
</dbReference>
<keyword evidence="5" id="KW-1185">Reference proteome</keyword>
<dbReference type="Gene3D" id="3.10.20.90">
    <property type="entry name" value="Phosphatidylinositol 3-kinase Catalytic Subunit, Chain A, domain 1"/>
    <property type="match status" value="1"/>
</dbReference>
<dbReference type="GO" id="GO:0000045">
    <property type="term" value="P:autophagosome assembly"/>
    <property type="evidence" value="ECO:0007669"/>
    <property type="project" value="TreeGrafter"/>
</dbReference>
<dbReference type="GO" id="GO:0031468">
    <property type="term" value="P:nuclear membrane reassembly"/>
    <property type="evidence" value="ECO:0007669"/>
    <property type="project" value="TreeGrafter"/>
</dbReference>
<dbReference type="Pfam" id="PF00789">
    <property type="entry name" value="UBX"/>
    <property type="match status" value="1"/>
</dbReference>
<name>W7X3C5_TETTS</name>
<dbReference type="InterPro" id="IPR036241">
    <property type="entry name" value="NSFL1C_SEP_dom_sf"/>
</dbReference>
<reference evidence="5" key="1">
    <citation type="journal article" date="2006" name="PLoS Biol.">
        <title>Macronuclear genome sequence of the ciliate Tetrahymena thermophila, a model eukaryote.</title>
        <authorList>
            <person name="Eisen J.A."/>
            <person name="Coyne R.S."/>
            <person name="Wu M."/>
            <person name="Wu D."/>
            <person name="Thiagarajan M."/>
            <person name="Wortman J.R."/>
            <person name="Badger J.H."/>
            <person name="Ren Q."/>
            <person name="Amedeo P."/>
            <person name="Jones K.M."/>
            <person name="Tallon L.J."/>
            <person name="Delcher A.L."/>
            <person name="Salzberg S.L."/>
            <person name="Silva J.C."/>
            <person name="Haas B.J."/>
            <person name="Majoros W.H."/>
            <person name="Farzad M."/>
            <person name="Carlton J.M."/>
            <person name="Smith R.K. Jr."/>
            <person name="Garg J."/>
            <person name="Pearlman R.E."/>
            <person name="Karrer K.M."/>
            <person name="Sun L."/>
            <person name="Manning G."/>
            <person name="Elde N.C."/>
            <person name="Turkewitz A.P."/>
            <person name="Asai D.J."/>
            <person name="Wilkes D.E."/>
            <person name="Wang Y."/>
            <person name="Cai H."/>
            <person name="Collins K."/>
            <person name="Stewart B.A."/>
            <person name="Lee S.R."/>
            <person name="Wilamowska K."/>
            <person name="Weinberg Z."/>
            <person name="Ruzzo W.L."/>
            <person name="Wloga D."/>
            <person name="Gaertig J."/>
            <person name="Frankel J."/>
            <person name="Tsao C.-C."/>
            <person name="Gorovsky M.A."/>
            <person name="Keeling P.J."/>
            <person name="Waller R.F."/>
            <person name="Patron N.J."/>
            <person name="Cherry J.M."/>
            <person name="Stover N.A."/>
            <person name="Krieger C.J."/>
            <person name="del Toro C."/>
            <person name="Ryder H.F."/>
            <person name="Williamson S.C."/>
            <person name="Barbeau R.A."/>
            <person name="Hamilton E.P."/>
            <person name="Orias E."/>
        </authorList>
    </citation>
    <scope>NUCLEOTIDE SEQUENCE [LARGE SCALE GENOMIC DNA]</scope>
    <source>
        <strain evidence="5">SB210</strain>
    </source>
</reference>
<dbReference type="PROSITE" id="PS51399">
    <property type="entry name" value="SEP"/>
    <property type="match status" value="1"/>
</dbReference>
<dbReference type="PANTHER" id="PTHR23333">
    <property type="entry name" value="UBX DOMAIN CONTAINING PROTEIN"/>
    <property type="match status" value="1"/>
</dbReference>
<dbReference type="GeneID" id="24440284"/>
<organism evidence="4 5">
    <name type="scientific">Tetrahymena thermophila (strain SB210)</name>
    <dbReference type="NCBI Taxonomy" id="312017"/>
    <lineage>
        <taxon>Eukaryota</taxon>
        <taxon>Sar</taxon>
        <taxon>Alveolata</taxon>
        <taxon>Ciliophora</taxon>
        <taxon>Intramacronucleata</taxon>
        <taxon>Oligohymenophorea</taxon>
        <taxon>Hymenostomatida</taxon>
        <taxon>Tetrahymenina</taxon>
        <taxon>Tetrahymenidae</taxon>
        <taxon>Tetrahymena</taxon>
    </lineage>
</organism>
<evidence type="ECO:0000259" key="2">
    <source>
        <dbReference type="PROSITE" id="PS50033"/>
    </source>
</evidence>
<dbReference type="RefSeq" id="XP_012655507.1">
    <property type="nucleotide sequence ID" value="XM_012800053.1"/>
</dbReference>
<feature type="domain" description="SEP" evidence="3">
    <location>
        <begin position="65"/>
        <end position="130"/>
    </location>
</feature>
<dbReference type="SMART" id="SM00166">
    <property type="entry name" value="UBX"/>
    <property type="match status" value="1"/>
</dbReference>
<dbReference type="SUPFAM" id="SSF102848">
    <property type="entry name" value="NSFL1 (p97 ATPase) cofactor p47, SEP domain"/>
    <property type="match status" value="1"/>
</dbReference>
<dbReference type="GO" id="GO:0005829">
    <property type="term" value="C:cytosol"/>
    <property type="evidence" value="ECO:0007669"/>
    <property type="project" value="TreeGrafter"/>
</dbReference>
<dbReference type="InterPro" id="IPR012989">
    <property type="entry name" value="SEP_domain"/>
</dbReference>
<sequence length="248" mass="27560">MFKTLDDLKGKKDDKKDNKKTNSYAGGEKSGLAVENPDDINGIIEKAEKNTTSDEGKGGKSRNDEVKCKITLYQNGFCIDDGEFRDYNAPENKQFMKELNQQIVPMELRKKYPQGGLSVSLEDKRSEAYRPPTPPKYVAFSGQGQSLGGASTQSQALEVNLKNGEIIVDETKPVTNIQIRLHNGKTVKIKINTSSKVSVLYDYVTQIAPVDGSFELISGFPPRPLTQFNQTIQEADLLDSRVTQKIVH</sequence>
<dbReference type="Pfam" id="PF08059">
    <property type="entry name" value="SEP"/>
    <property type="match status" value="1"/>
</dbReference>
<dbReference type="PROSITE" id="PS50033">
    <property type="entry name" value="UBX"/>
    <property type="match status" value="1"/>
</dbReference>
<dbReference type="InParanoid" id="W7X3C5"/>
<dbReference type="SMART" id="SM00553">
    <property type="entry name" value="SEP"/>
    <property type="match status" value="1"/>
</dbReference>
<dbReference type="AlphaFoldDB" id="W7X3C5"/>
<accession>W7X3C5</accession>
<dbReference type="PANTHER" id="PTHR23333:SF20">
    <property type="entry name" value="NSFL1 COFACTOR P47"/>
    <property type="match status" value="1"/>
</dbReference>
<feature type="domain" description="UBX" evidence="2">
    <location>
        <begin position="170"/>
        <end position="245"/>
    </location>
</feature>
<dbReference type="FunCoup" id="W7X3C5">
    <property type="interactions" value="191"/>
</dbReference>
<evidence type="ECO:0000313" key="4">
    <source>
        <dbReference type="EMBL" id="EWS71947.1"/>
    </source>
</evidence>
<dbReference type="Gene3D" id="3.30.420.210">
    <property type="entry name" value="SEP domain"/>
    <property type="match status" value="1"/>
</dbReference>
<evidence type="ECO:0000259" key="3">
    <source>
        <dbReference type="PROSITE" id="PS51399"/>
    </source>
</evidence>
<feature type="region of interest" description="Disordered" evidence="1">
    <location>
        <begin position="1"/>
        <end position="62"/>
    </location>
</feature>
<dbReference type="SUPFAM" id="SSF54236">
    <property type="entry name" value="Ubiquitin-like"/>
    <property type="match status" value="1"/>
</dbReference>
<dbReference type="GO" id="GO:0007030">
    <property type="term" value="P:Golgi organization"/>
    <property type="evidence" value="ECO:0007669"/>
    <property type="project" value="TreeGrafter"/>
</dbReference>